<dbReference type="GO" id="GO:0003723">
    <property type="term" value="F:RNA binding"/>
    <property type="evidence" value="ECO:0007669"/>
    <property type="project" value="InterPro"/>
</dbReference>
<keyword evidence="1" id="KW-0819">tRNA processing</keyword>
<dbReference type="Pfam" id="PF01142">
    <property type="entry name" value="TruD"/>
    <property type="match status" value="2"/>
</dbReference>
<comment type="caution">
    <text evidence="4">The sequence shown here is derived from an EMBL/GenBank/DDBJ whole genome shotgun (WGS) entry which is preliminary data.</text>
</comment>
<organism evidence="4 5">
    <name type="scientific">Helicobacter mehlei</name>
    <dbReference type="NCBI Taxonomy" id="2316080"/>
    <lineage>
        <taxon>Bacteria</taxon>
        <taxon>Pseudomonadati</taxon>
        <taxon>Campylobacterota</taxon>
        <taxon>Epsilonproteobacteria</taxon>
        <taxon>Campylobacterales</taxon>
        <taxon>Helicobacteraceae</taxon>
        <taxon>Helicobacter</taxon>
    </lineage>
</organism>
<dbReference type="GO" id="GO:0140098">
    <property type="term" value="F:catalytic activity, acting on RNA"/>
    <property type="evidence" value="ECO:0007669"/>
    <property type="project" value="UniProtKB-ARBA"/>
</dbReference>
<accession>A0A553V3H4</accession>
<dbReference type="InterPro" id="IPR043165">
    <property type="entry name" value="TruD_insert_sf"/>
</dbReference>
<reference evidence="4 5" key="2">
    <citation type="submission" date="2019-07" db="EMBL/GenBank/DDBJ databases">
        <title>Helicobacter labacensis sp. nov., Helicobacter mehlei sp. nov. and Helicobacter vulpis sp. nov., isolated from gastric mucosa of red fox (Vulpis vulpis).</title>
        <authorList>
            <person name="Kusar D."/>
            <person name="Gruntar I."/>
            <person name="Pate M."/>
            <person name="Zajc U."/>
            <person name="Ocepek M."/>
        </authorList>
    </citation>
    <scope>NUCLEOTIDE SEQUENCE [LARGE SCALE GENOMIC DNA]</scope>
    <source>
        <strain evidence="4 5">L8b</strain>
    </source>
</reference>
<gene>
    <name evidence="4" type="ORF">FNE76_00880</name>
</gene>
<evidence type="ECO:0000256" key="1">
    <source>
        <dbReference type="ARBA" id="ARBA00022694"/>
    </source>
</evidence>
<dbReference type="SUPFAM" id="SSF55120">
    <property type="entry name" value="Pseudouridine synthase"/>
    <property type="match status" value="1"/>
</dbReference>
<dbReference type="PANTHER" id="PTHR47811:SF1">
    <property type="entry name" value="TRNA PSEUDOURIDINE SYNTHASE D"/>
    <property type="match status" value="1"/>
</dbReference>
<dbReference type="GO" id="GO:0009982">
    <property type="term" value="F:pseudouridine synthase activity"/>
    <property type="evidence" value="ECO:0007669"/>
    <property type="project" value="InterPro"/>
</dbReference>
<sequence length="373" mass="42532">MNAPRFFASGHAPITFSFHKCPKDFVVQEEPLYAFYGHGDHLIVQVRKKNKSTWEMLSLLSQILGCDVSIFGYAGLKDKHTMALQYVSMPKSYEPLLDRHTPILAEQGITILRSTTHPHKLNLGHLKGNHFLVRLKKLDPINAQRISQVLLFLQAYGFPNYFGVQCSESLEDGFRQSYASGQRIDRVLLSTQQSCLFNQWLSARMRLNSLVQVLSPKEITQEFIGLDVKQVQGLKTQQHYFKLLSGDVLCHYPSFRRCFYHYDQDLGHDVERLFTHRLAPTGLLPGHKVLLAKDVAGSFEEPYSNLIDIQGDRRYALVFPTDVSFNYNTQKAQGELRFFLPKGAYATTFLEELAGKELFNSEIPTPIKTPALS</sequence>
<dbReference type="Proteomes" id="UP000319322">
    <property type="component" value="Unassembled WGS sequence"/>
</dbReference>
<proteinExistence type="predicted"/>
<reference evidence="5" key="1">
    <citation type="submission" date="2019-07" db="EMBL/GenBank/DDBJ databases">
        <title>Helicobacter labacensis sp. nov., Helicobacter mehlei sp. nov. and Helicobacter vulpis sp. nov., isolated from gastric mucosa of red fox (Vulpis vulpis).</title>
        <authorList>
            <person name="Papic B."/>
        </authorList>
    </citation>
    <scope>NUCLEOTIDE SEQUENCE [LARGE SCALE GENOMIC DNA]</scope>
    <source>
        <strain evidence="5">L8b</strain>
    </source>
</reference>
<name>A0A553V3H4_9HELI</name>
<dbReference type="GO" id="GO:0005829">
    <property type="term" value="C:cytosol"/>
    <property type="evidence" value="ECO:0007669"/>
    <property type="project" value="TreeGrafter"/>
</dbReference>
<keyword evidence="5" id="KW-1185">Reference proteome</keyword>
<protein>
    <recommendedName>
        <fullName evidence="2">RNA pseudouridylate synthase</fullName>
    </recommendedName>
    <alternativeName>
        <fullName evidence="3">RNA-uridine isomerase</fullName>
    </alternativeName>
</protein>
<evidence type="ECO:0000313" key="4">
    <source>
        <dbReference type="EMBL" id="TSA87048.1"/>
    </source>
</evidence>
<dbReference type="InterPro" id="IPR042214">
    <property type="entry name" value="TruD_catalytic"/>
</dbReference>
<dbReference type="GO" id="GO:0008033">
    <property type="term" value="P:tRNA processing"/>
    <property type="evidence" value="ECO:0007669"/>
    <property type="project" value="UniProtKB-KW"/>
</dbReference>
<dbReference type="GO" id="GO:0001522">
    <property type="term" value="P:pseudouridine synthesis"/>
    <property type="evidence" value="ECO:0007669"/>
    <property type="project" value="InterPro"/>
</dbReference>
<reference evidence="4 5" key="3">
    <citation type="submission" date="2019-07" db="EMBL/GenBank/DDBJ databases">
        <authorList>
            <person name="Papic B."/>
        </authorList>
    </citation>
    <scope>NUCLEOTIDE SEQUENCE [LARGE SCALE GENOMIC DNA]</scope>
    <source>
        <strain evidence="4 5">L8b</strain>
    </source>
</reference>
<evidence type="ECO:0000256" key="3">
    <source>
        <dbReference type="ARBA" id="ARBA00033164"/>
    </source>
</evidence>
<dbReference type="Gene3D" id="3.30.2350.20">
    <property type="entry name" value="TruD, catalytic domain"/>
    <property type="match status" value="2"/>
</dbReference>
<evidence type="ECO:0000256" key="2">
    <source>
        <dbReference type="ARBA" id="ARBA00031870"/>
    </source>
</evidence>
<dbReference type="PANTHER" id="PTHR47811">
    <property type="entry name" value="TRNA PSEUDOURIDINE SYNTHASE D"/>
    <property type="match status" value="1"/>
</dbReference>
<dbReference type="InterPro" id="IPR050170">
    <property type="entry name" value="TruD_pseudoU_synthase"/>
</dbReference>
<dbReference type="InterPro" id="IPR001656">
    <property type="entry name" value="PsdUridine_synth_TruD"/>
</dbReference>
<dbReference type="AlphaFoldDB" id="A0A553V3H4"/>
<evidence type="ECO:0000313" key="5">
    <source>
        <dbReference type="Proteomes" id="UP000319322"/>
    </source>
</evidence>
<dbReference type="EMBL" id="VKGC01000001">
    <property type="protein sequence ID" value="TSA87048.1"/>
    <property type="molecule type" value="Genomic_DNA"/>
</dbReference>
<dbReference type="RefSeq" id="WP_120948771.1">
    <property type="nucleotide sequence ID" value="NZ_QXQS01000027.1"/>
</dbReference>
<dbReference type="InterPro" id="IPR020103">
    <property type="entry name" value="PsdUridine_synth_cat_dom_sf"/>
</dbReference>
<dbReference type="Gene3D" id="3.30.2340.10">
    <property type="entry name" value="TruD, insertion domain"/>
    <property type="match status" value="2"/>
</dbReference>